<dbReference type="RefSeq" id="WP_129460774.1">
    <property type="nucleotide sequence ID" value="NZ_SBKN01000002.1"/>
</dbReference>
<keyword evidence="3" id="KW-1185">Reference proteome</keyword>
<evidence type="ECO:0000313" key="3">
    <source>
        <dbReference type="Proteomes" id="UP000289857"/>
    </source>
</evidence>
<dbReference type="OrthoDB" id="214150at2"/>
<dbReference type="EMBL" id="SBKN01000002">
    <property type="protein sequence ID" value="RXR23291.1"/>
    <property type="molecule type" value="Genomic_DNA"/>
</dbReference>
<sequence length="192" mass="22097">MSEQKTWNRNAFWQQELEGLKAILATTELVETTKWGGIVYTLNGKNVLGLGGFKNYFTIWFFNGVFLKDELGVLVNANEGVTKGLRQWRFTRWEDVNEKNVLHYVNEAIANERAGLAIKPEKKVRIECAFLDAELAKDAALRTAFEGFTLSKQNEFLEYIATAKQEKTQVSRMEKIKPLILEGRGLNDRYRK</sequence>
<reference evidence="3" key="1">
    <citation type="submission" date="2019-01" db="EMBL/GenBank/DDBJ databases">
        <title>Cytophagaceae bacterium strain CAR-16.</title>
        <authorList>
            <person name="Chen W.-M."/>
        </authorList>
    </citation>
    <scope>NUCLEOTIDE SEQUENCE [LARGE SCALE GENOMIC DNA]</scope>
    <source>
        <strain evidence="3">WWJ-16</strain>
    </source>
</reference>
<dbReference type="Pfam" id="PF08818">
    <property type="entry name" value="DUF1801"/>
    <property type="match status" value="1"/>
</dbReference>
<name>A0A4Q1K9W4_9FLAO</name>
<proteinExistence type="predicted"/>
<gene>
    <name evidence="2" type="ORF">EQG61_04795</name>
</gene>
<accession>A0A4Q1K9W4</accession>
<dbReference type="AlphaFoldDB" id="A0A4Q1K9W4"/>
<dbReference type="Proteomes" id="UP000289857">
    <property type="component" value="Unassembled WGS sequence"/>
</dbReference>
<comment type="caution">
    <text evidence="2">The sequence shown here is derived from an EMBL/GenBank/DDBJ whole genome shotgun (WGS) entry which is preliminary data.</text>
</comment>
<feature type="domain" description="YdhG-like" evidence="1">
    <location>
        <begin position="13"/>
        <end position="109"/>
    </location>
</feature>
<dbReference type="InterPro" id="IPR014922">
    <property type="entry name" value="YdhG-like"/>
</dbReference>
<evidence type="ECO:0000259" key="1">
    <source>
        <dbReference type="Pfam" id="PF08818"/>
    </source>
</evidence>
<dbReference type="Gene3D" id="3.90.1150.200">
    <property type="match status" value="1"/>
</dbReference>
<dbReference type="Pfam" id="PF13376">
    <property type="entry name" value="OmdA"/>
    <property type="match status" value="1"/>
</dbReference>
<dbReference type="SUPFAM" id="SSF159888">
    <property type="entry name" value="YdhG-like"/>
    <property type="match status" value="1"/>
</dbReference>
<organism evidence="2 3">
    <name type="scientific">Flavobacterium stagni</name>
    <dbReference type="NCBI Taxonomy" id="2506421"/>
    <lineage>
        <taxon>Bacteria</taxon>
        <taxon>Pseudomonadati</taxon>
        <taxon>Bacteroidota</taxon>
        <taxon>Flavobacteriia</taxon>
        <taxon>Flavobacteriales</taxon>
        <taxon>Flavobacteriaceae</taxon>
        <taxon>Flavobacterium</taxon>
    </lineage>
</organism>
<protein>
    <recommendedName>
        <fullName evidence="1">YdhG-like domain-containing protein</fullName>
    </recommendedName>
</protein>
<evidence type="ECO:0000313" key="2">
    <source>
        <dbReference type="EMBL" id="RXR23291.1"/>
    </source>
</evidence>